<name>K6VG30_PLACD</name>
<dbReference type="InterPro" id="IPR023214">
    <property type="entry name" value="HAD_sf"/>
</dbReference>
<reference evidence="13 14" key="1">
    <citation type="journal article" date="2012" name="Nat. Genet.">
        <title>Plasmodium cynomolgi genome sequences provide insight into Plasmodium vivax and the monkey malaria clade.</title>
        <authorList>
            <person name="Tachibana S."/>
            <person name="Sullivan S.A."/>
            <person name="Kawai S."/>
            <person name="Nakamura S."/>
            <person name="Kim H.R."/>
            <person name="Goto N."/>
            <person name="Arisue N."/>
            <person name="Palacpac N.M.Q."/>
            <person name="Honma H."/>
            <person name="Yagi M."/>
            <person name="Tougan T."/>
            <person name="Katakai Y."/>
            <person name="Kaneko O."/>
            <person name="Mita T."/>
            <person name="Kita K."/>
            <person name="Yasutomi Y."/>
            <person name="Sutton P.L."/>
            <person name="Shakhbatyan R."/>
            <person name="Horii T."/>
            <person name="Yasunaga T."/>
            <person name="Barnwell J.W."/>
            <person name="Escalante A.A."/>
            <person name="Carlton J.M."/>
            <person name="Tanabe K."/>
        </authorList>
    </citation>
    <scope>NUCLEOTIDE SEQUENCE [LARGE SCALE GENOMIC DNA]</scope>
    <source>
        <strain evidence="13 14">B</strain>
    </source>
</reference>
<keyword evidence="6" id="KW-0479">Metal-binding</keyword>
<evidence type="ECO:0000256" key="6">
    <source>
        <dbReference type="ARBA" id="ARBA00022723"/>
    </source>
</evidence>
<keyword evidence="9" id="KW-0067">ATP-binding</keyword>
<dbReference type="GeneID" id="14694646"/>
<evidence type="ECO:0000313" key="13">
    <source>
        <dbReference type="EMBL" id="GAB68272.1"/>
    </source>
</evidence>
<keyword evidence="10" id="KW-0460">Magnesium</keyword>
<dbReference type="PhylomeDB" id="K6VG30"/>
<dbReference type="GO" id="GO:0009117">
    <property type="term" value="P:nucleotide metabolic process"/>
    <property type="evidence" value="ECO:0007669"/>
    <property type="project" value="UniProtKB-KW"/>
</dbReference>
<dbReference type="GO" id="GO:0000287">
    <property type="term" value="F:magnesium ion binding"/>
    <property type="evidence" value="ECO:0007669"/>
    <property type="project" value="InterPro"/>
</dbReference>
<dbReference type="InterPro" id="IPR009453">
    <property type="entry name" value="ISN1"/>
</dbReference>
<comment type="subunit">
    <text evidence="3">Homotetramer.</text>
</comment>
<dbReference type="GO" id="GO:0008253">
    <property type="term" value="F:5'-nucleotidase activity"/>
    <property type="evidence" value="ECO:0007669"/>
    <property type="project" value="InterPro"/>
</dbReference>
<evidence type="ECO:0000256" key="7">
    <source>
        <dbReference type="ARBA" id="ARBA00022741"/>
    </source>
</evidence>
<proteinExistence type="inferred from homology"/>
<organism evidence="13 14">
    <name type="scientific">Plasmodium cynomolgi (strain B)</name>
    <dbReference type="NCBI Taxonomy" id="1120755"/>
    <lineage>
        <taxon>Eukaryota</taxon>
        <taxon>Sar</taxon>
        <taxon>Alveolata</taxon>
        <taxon>Apicomplexa</taxon>
        <taxon>Aconoidasida</taxon>
        <taxon>Haemosporida</taxon>
        <taxon>Plasmodiidae</taxon>
        <taxon>Plasmodium</taxon>
        <taxon>Plasmodium (Plasmodium)</taxon>
    </lineage>
</organism>
<dbReference type="PANTHER" id="PTHR28213">
    <property type="entry name" value="IMP-SPECIFIC 5'-NUCLEOTIDASE 1"/>
    <property type="match status" value="1"/>
</dbReference>
<keyword evidence="14" id="KW-1185">Reference proteome</keyword>
<evidence type="ECO:0000256" key="4">
    <source>
        <dbReference type="ARBA" id="ARBA00012894"/>
    </source>
</evidence>
<evidence type="ECO:0000256" key="11">
    <source>
        <dbReference type="ARBA" id="ARBA00023080"/>
    </source>
</evidence>
<evidence type="ECO:0000256" key="12">
    <source>
        <dbReference type="ARBA" id="ARBA00047413"/>
    </source>
</evidence>
<dbReference type="AlphaFoldDB" id="K6VG30"/>
<dbReference type="eggNOG" id="ENOG502QR24">
    <property type="taxonomic scope" value="Eukaryota"/>
</dbReference>
<keyword evidence="11" id="KW-0546">Nucleotide metabolism</keyword>
<dbReference type="GO" id="GO:0071590">
    <property type="term" value="P:nicotinamide riboside biosynthetic process"/>
    <property type="evidence" value="ECO:0007669"/>
    <property type="project" value="TreeGrafter"/>
</dbReference>
<accession>K6VG30</accession>
<dbReference type="GO" id="GO:0006190">
    <property type="term" value="P:inosine salvage"/>
    <property type="evidence" value="ECO:0007669"/>
    <property type="project" value="InterPro"/>
</dbReference>
<dbReference type="OMA" id="WGVLACQ"/>
<dbReference type="OrthoDB" id="185373at2759"/>
<dbReference type="KEGG" id="pcy:PCYB_131470"/>
<dbReference type="Gene3D" id="3.40.50.1000">
    <property type="entry name" value="HAD superfamily/HAD-like"/>
    <property type="match status" value="1"/>
</dbReference>
<dbReference type="GO" id="GO:0071592">
    <property type="term" value="P:nicotinic acid riboside biosynthetic process"/>
    <property type="evidence" value="ECO:0007669"/>
    <property type="project" value="TreeGrafter"/>
</dbReference>
<dbReference type="VEuPathDB" id="PlasmoDB:PCYB_131470"/>
<dbReference type="PANTHER" id="PTHR28213:SF1">
    <property type="entry name" value="IMP-SPECIFIC 5'-NUCLEOTIDASE 1"/>
    <property type="match status" value="1"/>
</dbReference>
<dbReference type="RefSeq" id="XP_004224219.1">
    <property type="nucleotide sequence ID" value="XM_004224171.1"/>
</dbReference>
<evidence type="ECO:0000313" key="14">
    <source>
        <dbReference type="Proteomes" id="UP000006319"/>
    </source>
</evidence>
<evidence type="ECO:0000256" key="2">
    <source>
        <dbReference type="ARBA" id="ARBA00005307"/>
    </source>
</evidence>
<dbReference type="Proteomes" id="UP000006319">
    <property type="component" value="Chromosome 13"/>
</dbReference>
<evidence type="ECO:0000256" key="3">
    <source>
        <dbReference type="ARBA" id="ARBA00011881"/>
    </source>
</evidence>
<evidence type="ECO:0000256" key="10">
    <source>
        <dbReference type="ARBA" id="ARBA00022842"/>
    </source>
</evidence>
<dbReference type="GO" id="GO:0005524">
    <property type="term" value="F:ATP binding"/>
    <property type="evidence" value="ECO:0007669"/>
    <property type="project" value="UniProtKB-KW"/>
</dbReference>
<gene>
    <name evidence="13" type="ORF">PCYB_131470</name>
</gene>
<evidence type="ECO:0000256" key="5">
    <source>
        <dbReference type="ARBA" id="ARBA00015544"/>
    </source>
</evidence>
<dbReference type="SUPFAM" id="SSF56784">
    <property type="entry name" value="HAD-like"/>
    <property type="match status" value="1"/>
</dbReference>
<keyword evidence="8" id="KW-0378">Hydrolase</keyword>
<protein>
    <recommendedName>
        <fullName evidence="5">IMP-specific 5'-nucleotidase 1</fullName>
        <ecNumber evidence="4">3.1.3.99</ecNumber>
    </recommendedName>
</protein>
<dbReference type="InterPro" id="IPR036412">
    <property type="entry name" value="HAD-like_sf"/>
</dbReference>
<comment type="catalytic activity">
    <reaction evidence="12">
        <text>IMP + H2O = inosine + phosphate</text>
        <dbReference type="Rhea" id="RHEA:27718"/>
        <dbReference type="ChEBI" id="CHEBI:15377"/>
        <dbReference type="ChEBI" id="CHEBI:17596"/>
        <dbReference type="ChEBI" id="CHEBI:43474"/>
        <dbReference type="ChEBI" id="CHEBI:58053"/>
        <dbReference type="EC" id="3.1.3.99"/>
    </reaction>
</comment>
<evidence type="ECO:0000256" key="1">
    <source>
        <dbReference type="ARBA" id="ARBA00001946"/>
    </source>
</evidence>
<dbReference type="EMBL" id="DF157105">
    <property type="protein sequence ID" value="GAB68272.1"/>
    <property type="molecule type" value="Genomic_DNA"/>
</dbReference>
<sequence length="464" mass="54446">MEKLDIPSHEMYEDMQHAFREQDKYNFLAISDGSVINSYMKKNVVDWNNRYSYNQLKNKDSLIMFLVDIFRSLFLSNCIDKNIDNVLSSIEEMFTDHYYNPMHSRLKYLIDDVGIFFTKLPITKAFHTYNRKYRITKRLYAPPTFNEVRHILNLAQILSLEDGLDLLTFDADETLYPDGYDFHDEVLASYISSLLKKMNIAIVTAASYSNDAEKYQKRLENLLRYFSKNNIEDGSYENFYVMGGESNYLFKCNKEANLYSVPEEEWYHYKKYVDKETVEKILDISQKCLQQVITDFKLCAQIQRKEKSIGLVPNKIPSANNQKEQKNYMIKYEVLEEAVIRVKKEIVKNKITAPYCAFNGGQDLWVDIGNKAEGLIILQKLLKIEKKKCCHIGDQFLHSGNDFPTRYYAPPVAYYLCMWNGRSSKLFCSLTLWISNPQETKACLKSIMNLNMKSFIPEVLYENE</sequence>
<evidence type="ECO:0000256" key="8">
    <source>
        <dbReference type="ARBA" id="ARBA00022801"/>
    </source>
</evidence>
<evidence type="ECO:0000256" key="9">
    <source>
        <dbReference type="ARBA" id="ARBA00022840"/>
    </source>
</evidence>
<dbReference type="Pfam" id="PF06437">
    <property type="entry name" value="ISN1"/>
    <property type="match status" value="1"/>
</dbReference>
<keyword evidence="7" id="KW-0547">Nucleotide-binding</keyword>
<dbReference type="EC" id="3.1.3.99" evidence="4"/>
<comment type="cofactor">
    <cofactor evidence="1">
        <name>Mg(2+)</name>
        <dbReference type="ChEBI" id="CHEBI:18420"/>
    </cofactor>
</comment>
<comment type="similarity">
    <text evidence="2">Belongs to the ISN1 family.</text>
</comment>